<protein>
    <submittedName>
        <fullName evidence="1">GAF domain protein</fullName>
    </submittedName>
</protein>
<dbReference type="SUPFAM" id="SSF55781">
    <property type="entry name" value="GAF domain-like"/>
    <property type="match status" value="1"/>
</dbReference>
<organism evidence="1 2">
    <name type="scientific">Ruminiclostridium hungatei</name>
    <name type="common">Clostridium hungatei</name>
    <dbReference type="NCBI Taxonomy" id="48256"/>
    <lineage>
        <taxon>Bacteria</taxon>
        <taxon>Bacillati</taxon>
        <taxon>Bacillota</taxon>
        <taxon>Clostridia</taxon>
        <taxon>Eubacteriales</taxon>
        <taxon>Oscillospiraceae</taxon>
        <taxon>Ruminiclostridium</taxon>
    </lineage>
</organism>
<dbReference type="AlphaFoldDB" id="A0A1V4SEZ5"/>
<evidence type="ECO:0000313" key="2">
    <source>
        <dbReference type="Proteomes" id="UP000191554"/>
    </source>
</evidence>
<gene>
    <name evidence="1" type="ORF">CLHUN_38340</name>
</gene>
<evidence type="ECO:0000313" key="1">
    <source>
        <dbReference type="EMBL" id="OPX42313.1"/>
    </source>
</evidence>
<dbReference type="Proteomes" id="UP000191554">
    <property type="component" value="Unassembled WGS sequence"/>
</dbReference>
<proteinExistence type="predicted"/>
<dbReference type="RefSeq" id="WP_133051123.1">
    <property type="nucleotide sequence ID" value="NZ_MZGX01000031.1"/>
</dbReference>
<dbReference type="EMBL" id="MZGX01000031">
    <property type="protein sequence ID" value="OPX42313.1"/>
    <property type="molecule type" value="Genomic_DNA"/>
</dbReference>
<name>A0A1V4SEZ5_RUMHU</name>
<comment type="caution">
    <text evidence="1">The sequence shown here is derived from an EMBL/GenBank/DDBJ whole genome shotgun (WGS) entry which is preliminary data.</text>
</comment>
<dbReference type="Gene3D" id="3.30.450.40">
    <property type="match status" value="2"/>
</dbReference>
<dbReference type="STRING" id="48256.CLHUN_38340"/>
<sequence length="937" mass="109288">MWKPDDYIINGTYCDQQSINEALKRACKDKIDVIVLFVFYENVLYDSLISAYSGIECINKSLSKSIKDHINSYKYKTKNNQDKITYDFFNLVKNEILKEIEYEYNLGTHFFEKAKNGNNDIKILVMGLSSFQISDPDLEPICDELYCMVNASSIIRVHKGVKAFDKLEELISKAQKNFEDYYHTVINSDSDIDIDGIFKKLTNEFVMASKEITNSDEVALYLRDRENEELVLYARYPETTVKFSEKIPVTNMDGTLELYTYRKARPLLLNNLKAEFNSSYFQNLISNGNHLGIYSKIIVPITDYRKDYKGDTKPFVIGLLIVQRSKPADYTNTDKKNLTEMALKFCITYNRVRVNSAIKLLEKMPEIENINDNVQPQYLFKISKKHLSIKYKLDQCLKRHCPFFDVIIVRMVSKNASDLVCLSYSANKKFYKVKYVISLSDTGNNNIKVLKSREAMCEKLERQSCFMPVIVSDRAVGTVEVVSKDTHETDFTQLAQACLNEITGIFTALEAYEEKSRIFPFQEKCDYYNNSFEVFLAMGRINELLRNIYTFTNSCSVTLRLLSVEEKDLIRFAAYPEERIADKDRNIRIKDYITRQEDETHINSVNVWVLEKGRQCYIGNINIFNSKEEMHQQYYHQIKASYENLSKFLSSRTKVVSTICLPVFVDEKIIGTLNLESRYEYEYYEEQYLISIAVQKIANIIRTARKRVEQKIISINAKSILYSHELIKCTRKLTELEYNDTKINEVIDTLVKITKQDKVNIYSNYEAQCMYNEINEILKEQYITEYCSIKEPSKFDLETLQPKNEVAHQIIICFREIINNFRKQILNMSGGSLNIYTASNCRYGGKKYYKFFFRSTYSEDINNTDDVYKIPIEKTDRYHIGAFICGAIIRGLGGDMFSYKKEVRNVSYFITVLSLPEEMFNNLYEEKADEKVLCIGS</sequence>
<keyword evidence="2" id="KW-1185">Reference proteome</keyword>
<reference evidence="1 2" key="1">
    <citation type="submission" date="2017-03" db="EMBL/GenBank/DDBJ databases">
        <title>Genome sequence of Clostridium hungatei DSM 14427.</title>
        <authorList>
            <person name="Poehlein A."/>
            <person name="Daniel R."/>
        </authorList>
    </citation>
    <scope>NUCLEOTIDE SEQUENCE [LARGE SCALE GENOMIC DNA]</scope>
    <source>
        <strain evidence="1 2">DSM 14427</strain>
    </source>
</reference>
<dbReference type="InterPro" id="IPR029016">
    <property type="entry name" value="GAF-like_dom_sf"/>
</dbReference>
<accession>A0A1V4SEZ5</accession>